<dbReference type="PROSITE" id="PS00086">
    <property type="entry name" value="CYTOCHROME_P450"/>
    <property type="match status" value="1"/>
</dbReference>
<keyword evidence="6" id="KW-1133">Transmembrane helix</keyword>
<comment type="cofactor">
    <cofactor evidence="1">
        <name>heme</name>
        <dbReference type="ChEBI" id="CHEBI:30413"/>
    </cofactor>
</comment>
<evidence type="ECO:0000256" key="5">
    <source>
        <dbReference type="RuleBase" id="RU000461"/>
    </source>
</evidence>
<dbReference type="Gene3D" id="1.10.630.10">
    <property type="entry name" value="Cytochrome P450"/>
    <property type="match status" value="1"/>
</dbReference>
<evidence type="ECO:0000256" key="3">
    <source>
        <dbReference type="ARBA" id="ARBA00022723"/>
    </source>
</evidence>
<name>A0ABR4BWJ1_9HELO</name>
<dbReference type="InterPro" id="IPR050121">
    <property type="entry name" value="Cytochrome_P450_monoxygenase"/>
</dbReference>
<evidence type="ECO:0000256" key="6">
    <source>
        <dbReference type="SAM" id="Phobius"/>
    </source>
</evidence>
<accession>A0ABR4BWJ1</accession>
<comment type="caution">
    <text evidence="7">The sequence shown here is derived from an EMBL/GenBank/DDBJ whole genome shotgun (WGS) entry which is preliminary data.</text>
</comment>
<evidence type="ECO:0000256" key="1">
    <source>
        <dbReference type="ARBA" id="ARBA00001971"/>
    </source>
</evidence>
<organism evidence="7 8">
    <name type="scientific">Oculimacula yallundae</name>
    <dbReference type="NCBI Taxonomy" id="86028"/>
    <lineage>
        <taxon>Eukaryota</taxon>
        <taxon>Fungi</taxon>
        <taxon>Dikarya</taxon>
        <taxon>Ascomycota</taxon>
        <taxon>Pezizomycotina</taxon>
        <taxon>Leotiomycetes</taxon>
        <taxon>Helotiales</taxon>
        <taxon>Ploettnerulaceae</taxon>
        <taxon>Oculimacula</taxon>
    </lineage>
</organism>
<dbReference type="SUPFAM" id="SSF48264">
    <property type="entry name" value="Cytochrome P450"/>
    <property type="match status" value="1"/>
</dbReference>
<dbReference type="PANTHER" id="PTHR24305">
    <property type="entry name" value="CYTOCHROME P450"/>
    <property type="match status" value="1"/>
</dbReference>
<dbReference type="InterPro" id="IPR001128">
    <property type="entry name" value="Cyt_P450"/>
</dbReference>
<evidence type="ECO:0000313" key="8">
    <source>
        <dbReference type="Proteomes" id="UP001595075"/>
    </source>
</evidence>
<dbReference type="PRINTS" id="PR00385">
    <property type="entry name" value="P450"/>
</dbReference>
<evidence type="ECO:0000256" key="4">
    <source>
        <dbReference type="ARBA" id="ARBA00023004"/>
    </source>
</evidence>
<keyword evidence="6" id="KW-0812">Transmembrane</keyword>
<dbReference type="Pfam" id="PF00067">
    <property type="entry name" value="p450"/>
    <property type="match status" value="1"/>
</dbReference>
<dbReference type="PRINTS" id="PR00465">
    <property type="entry name" value="EP450IV"/>
</dbReference>
<dbReference type="InterPro" id="IPR002403">
    <property type="entry name" value="Cyt_P450_E_grp-IV"/>
</dbReference>
<sequence length="532" mass="59968">MLSTTNVLSTGMAILVRLVIIVISVVLFRLFSNLFQVRCIPGPKSYAITKWRLAYDDWQGTRTQTIHRLHQQYGPVVKIGPNELSFNSVTALKTIYGAGSGFERASFYRMFDVYGHQNLFTFAGVKEHGERKKLLNHAYSKSMILKSSADMVEEKVWEFMQLIEKDPKIASETFSSLHYYSLDNITHFLYGPDHGGTSSMAGSKSDRAMLNDVLDPSRRKLAWFGTHLPRYTRWLMTRSGLSENIVAKLGMLPQNKPTVYTGIRNHALASFKKFAACSASEKSTLKTSTIIGRLSEHHIYVKENGLQDLEMASEVADHLLAGVDTTSDSLMFLIWALSLPENAKYQEKLRAEVSAISPDMVNSKGIPTVIAADKLPYLDAVIKETLRLYAPLPASEPRCLPVDCTIDGFRIPARTVVSMSPYTLHRNPEVFKDPLGFNPDRWLGNEKDVGEMKKLFWAFSSGGRMCIGIHLAMAEMTTLTATIYRNYRTSVKAGTDQTSPGITSRFEVFYDETKPFMKEHECFIDFEKHTEV</sequence>
<keyword evidence="5" id="KW-0560">Oxidoreductase</keyword>
<keyword evidence="4 5" id="KW-0408">Iron</keyword>
<dbReference type="PANTHER" id="PTHR24305:SF164">
    <property type="entry name" value="P450, PUTATIVE (EUROFUNG)-RELATED"/>
    <property type="match status" value="1"/>
</dbReference>
<evidence type="ECO:0008006" key="9">
    <source>
        <dbReference type="Google" id="ProtNLM"/>
    </source>
</evidence>
<reference evidence="7 8" key="1">
    <citation type="journal article" date="2024" name="Commun. Biol.">
        <title>Comparative genomic analysis of thermophilic fungi reveals convergent evolutionary adaptations and gene losses.</title>
        <authorList>
            <person name="Steindorff A.S."/>
            <person name="Aguilar-Pontes M.V."/>
            <person name="Robinson A.J."/>
            <person name="Andreopoulos B."/>
            <person name="LaButti K."/>
            <person name="Kuo A."/>
            <person name="Mondo S."/>
            <person name="Riley R."/>
            <person name="Otillar R."/>
            <person name="Haridas S."/>
            <person name="Lipzen A."/>
            <person name="Grimwood J."/>
            <person name="Schmutz J."/>
            <person name="Clum A."/>
            <person name="Reid I.D."/>
            <person name="Moisan M.C."/>
            <person name="Butler G."/>
            <person name="Nguyen T.T.M."/>
            <person name="Dewar K."/>
            <person name="Conant G."/>
            <person name="Drula E."/>
            <person name="Henrissat B."/>
            <person name="Hansel C."/>
            <person name="Singer S."/>
            <person name="Hutchinson M.I."/>
            <person name="de Vries R.P."/>
            <person name="Natvig D.O."/>
            <person name="Powell A.J."/>
            <person name="Tsang A."/>
            <person name="Grigoriev I.V."/>
        </authorList>
    </citation>
    <scope>NUCLEOTIDE SEQUENCE [LARGE SCALE GENOMIC DNA]</scope>
    <source>
        <strain evidence="7 8">CBS 494.80</strain>
    </source>
</reference>
<dbReference type="InterPro" id="IPR017972">
    <property type="entry name" value="Cyt_P450_CS"/>
</dbReference>
<evidence type="ECO:0000256" key="2">
    <source>
        <dbReference type="ARBA" id="ARBA00010617"/>
    </source>
</evidence>
<feature type="transmembrane region" description="Helical" evidence="6">
    <location>
        <begin position="12"/>
        <end position="31"/>
    </location>
</feature>
<proteinExistence type="inferred from homology"/>
<evidence type="ECO:0000313" key="7">
    <source>
        <dbReference type="EMBL" id="KAL2062017.1"/>
    </source>
</evidence>
<dbReference type="Proteomes" id="UP001595075">
    <property type="component" value="Unassembled WGS sequence"/>
</dbReference>
<keyword evidence="5" id="KW-0349">Heme</keyword>
<gene>
    <name evidence="7" type="ORF">VTL71DRAFT_6283</name>
</gene>
<keyword evidence="3 5" id="KW-0479">Metal-binding</keyword>
<keyword evidence="5" id="KW-0503">Monooxygenase</keyword>
<dbReference type="CDD" id="cd11059">
    <property type="entry name" value="CYP_fungal"/>
    <property type="match status" value="1"/>
</dbReference>
<comment type="similarity">
    <text evidence="2 5">Belongs to the cytochrome P450 family.</text>
</comment>
<dbReference type="EMBL" id="JAZHXI010000017">
    <property type="protein sequence ID" value="KAL2062017.1"/>
    <property type="molecule type" value="Genomic_DNA"/>
</dbReference>
<keyword evidence="6" id="KW-0472">Membrane</keyword>
<dbReference type="InterPro" id="IPR036396">
    <property type="entry name" value="Cyt_P450_sf"/>
</dbReference>
<keyword evidence="8" id="KW-1185">Reference proteome</keyword>
<protein>
    <recommendedName>
        <fullName evidence="9">Cytochrome P450</fullName>
    </recommendedName>
</protein>